<organism evidence="1 2">
    <name type="scientific">Nannocystis bainbridge</name>
    <dbReference type="NCBI Taxonomy" id="2995303"/>
    <lineage>
        <taxon>Bacteria</taxon>
        <taxon>Pseudomonadati</taxon>
        <taxon>Myxococcota</taxon>
        <taxon>Polyangia</taxon>
        <taxon>Nannocystales</taxon>
        <taxon>Nannocystaceae</taxon>
        <taxon>Nannocystis</taxon>
    </lineage>
</organism>
<dbReference type="RefSeq" id="WP_272084622.1">
    <property type="nucleotide sequence ID" value="NZ_JAQNDL010000001.1"/>
</dbReference>
<dbReference type="Proteomes" id="UP001221686">
    <property type="component" value="Unassembled WGS sequence"/>
</dbReference>
<proteinExistence type="predicted"/>
<keyword evidence="2" id="KW-1185">Reference proteome</keyword>
<gene>
    <name evidence="1" type="ORF">POL25_04690</name>
</gene>
<dbReference type="EMBL" id="JAQNDL010000001">
    <property type="protein sequence ID" value="MDC0716175.1"/>
    <property type="molecule type" value="Genomic_DNA"/>
</dbReference>
<accession>A0ABT5DRC2</accession>
<reference evidence="1 2" key="1">
    <citation type="submission" date="2022-11" db="EMBL/GenBank/DDBJ databases">
        <title>Minimal conservation of predation-associated metabolite biosynthetic gene clusters underscores biosynthetic potential of Myxococcota including descriptions for ten novel species: Archangium lansinium sp. nov., Myxococcus landrumus sp. nov., Nannocystis bai.</title>
        <authorList>
            <person name="Ahearne A."/>
            <person name="Stevens C."/>
            <person name="Dowd S."/>
        </authorList>
    </citation>
    <scope>NUCLEOTIDE SEQUENCE [LARGE SCALE GENOMIC DNA]</scope>
    <source>
        <strain evidence="1 2">BB15-2</strain>
    </source>
</reference>
<evidence type="ECO:0000313" key="1">
    <source>
        <dbReference type="EMBL" id="MDC0716175.1"/>
    </source>
</evidence>
<protein>
    <submittedName>
        <fullName evidence="1">Uncharacterized protein</fullName>
    </submittedName>
</protein>
<comment type="caution">
    <text evidence="1">The sequence shown here is derived from an EMBL/GenBank/DDBJ whole genome shotgun (WGS) entry which is preliminary data.</text>
</comment>
<sequence>MRLPVDVEHLPALAAVDALPEHHRGEGSIFRRRRRFRSVSVYAVADDDGMGKGVLNECIEDNDSSSVDKVCVPPG</sequence>
<evidence type="ECO:0000313" key="2">
    <source>
        <dbReference type="Proteomes" id="UP001221686"/>
    </source>
</evidence>
<name>A0ABT5DRC2_9BACT</name>